<feature type="domain" description="HTH lysR-type" evidence="6">
    <location>
        <begin position="2"/>
        <end position="59"/>
    </location>
</feature>
<dbReference type="GO" id="GO:0043565">
    <property type="term" value="F:sequence-specific DNA binding"/>
    <property type="evidence" value="ECO:0007669"/>
    <property type="project" value="TreeGrafter"/>
</dbReference>
<dbReference type="PANTHER" id="PTHR30537:SF5">
    <property type="entry name" value="HTH-TYPE TRANSCRIPTIONAL ACTIVATOR TTDR-RELATED"/>
    <property type="match status" value="1"/>
</dbReference>
<dbReference type="Gene3D" id="3.40.190.290">
    <property type="match status" value="1"/>
</dbReference>
<dbReference type="Gene3D" id="1.10.10.10">
    <property type="entry name" value="Winged helix-like DNA-binding domain superfamily/Winged helix DNA-binding domain"/>
    <property type="match status" value="1"/>
</dbReference>
<dbReference type="PROSITE" id="PS50931">
    <property type="entry name" value="HTH_LYSR"/>
    <property type="match status" value="1"/>
</dbReference>
<dbReference type="InterPro" id="IPR058163">
    <property type="entry name" value="LysR-type_TF_proteobact-type"/>
</dbReference>
<name>A0A1M5PQF3_9BRAD</name>
<evidence type="ECO:0000313" key="8">
    <source>
        <dbReference type="Proteomes" id="UP000190675"/>
    </source>
</evidence>
<dbReference type="Proteomes" id="UP000190675">
    <property type="component" value="Chromosome I"/>
</dbReference>
<dbReference type="SUPFAM" id="SSF53850">
    <property type="entry name" value="Periplasmic binding protein-like II"/>
    <property type="match status" value="1"/>
</dbReference>
<dbReference type="CDD" id="cd08422">
    <property type="entry name" value="PBP2_CrgA_like"/>
    <property type="match status" value="1"/>
</dbReference>
<proteinExistence type="inferred from homology"/>
<evidence type="ECO:0000256" key="1">
    <source>
        <dbReference type="ARBA" id="ARBA00003502"/>
    </source>
</evidence>
<dbReference type="PANTHER" id="PTHR30537">
    <property type="entry name" value="HTH-TYPE TRANSCRIPTIONAL REGULATOR"/>
    <property type="match status" value="1"/>
</dbReference>
<comment type="function">
    <text evidence="1">NodD regulates the expression of the nodABCFE genes which encode other nodulation proteins. NodD is also a negative regulator of its own expression. Binds flavonoids as inducers.</text>
</comment>
<dbReference type="InterPro" id="IPR005119">
    <property type="entry name" value="LysR_subst-bd"/>
</dbReference>
<reference evidence="7 8" key="1">
    <citation type="submission" date="2016-11" db="EMBL/GenBank/DDBJ databases">
        <authorList>
            <person name="Jaros S."/>
            <person name="Januszkiewicz K."/>
            <person name="Wedrychowicz H."/>
        </authorList>
    </citation>
    <scope>NUCLEOTIDE SEQUENCE [LARGE SCALE GENOMIC DNA]</scope>
    <source>
        <strain evidence="7 8">GAS242</strain>
    </source>
</reference>
<dbReference type="InterPro" id="IPR036390">
    <property type="entry name" value="WH_DNA-bd_sf"/>
</dbReference>
<dbReference type="OrthoDB" id="9813056at2"/>
<dbReference type="FunFam" id="1.10.10.10:FF:000001">
    <property type="entry name" value="LysR family transcriptional regulator"/>
    <property type="match status" value="1"/>
</dbReference>
<protein>
    <submittedName>
        <fullName evidence="7">Transcriptional regulator, LysR family</fullName>
    </submittedName>
</protein>
<dbReference type="GO" id="GO:0003700">
    <property type="term" value="F:DNA-binding transcription factor activity"/>
    <property type="evidence" value="ECO:0007669"/>
    <property type="project" value="InterPro"/>
</dbReference>
<evidence type="ECO:0000313" key="7">
    <source>
        <dbReference type="EMBL" id="SHH04067.1"/>
    </source>
</evidence>
<dbReference type="SUPFAM" id="SSF46785">
    <property type="entry name" value="Winged helix' DNA-binding domain"/>
    <property type="match status" value="1"/>
</dbReference>
<keyword evidence="4" id="KW-0238">DNA-binding</keyword>
<dbReference type="Pfam" id="PF00126">
    <property type="entry name" value="HTH_1"/>
    <property type="match status" value="1"/>
</dbReference>
<dbReference type="EMBL" id="LT670818">
    <property type="protein sequence ID" value="SHH04067.1"/>
    <property type="molecule type" value="Genomic_DNA"/>
</dbReference>
<comment type="similarity">
    <text evidence="2">Belongs to the LysR transcriptional regulatory family.</text>
</comment>
<evidence type="ECO:0000259" key="6">
    <source>
        <dbReference type="PROSITE" id="PS50931"/>
    </source>
</evidence>
<evidence type="ECO:0000256" key="2">
    <source>
        <dbReference type="ARBA" id="ARBA00009437"/>
    </source>
</evidence>
<evidence type="ECO:0000256" key="5">
    <source>
        <dbReference type="ARBA" id="ARBA00023163"/>
    </source>
</evidence>
<gene>
    <name evidence="7" type="ORF">SAMN05444169_5407</name>
</gene>
<evidence type="ECO:0000256" key="4">
    <source>
        <dbReference type="ARBA" id="ARBA00023125"/>
    </source>
</evidence>
<dbReference type="InterPro" id="IPR000847">
    <property type="entry name" value="LysR_HTH_N"/>
</dbReference>
<keyword evidence="3" id="KW-0805">Transcription regulation</keyword>
<dbReference type="Pfam" id="PF03466">
    <property type="entry name" value="LysR_substrate"/>
    <property type="match status" value="1"/>
</dbReference>
<dbReference type="InterPro" id="IPR036388">
    <property type="entry name" value="WH-like_DNA-bd_sf"/>
</dbReference>
<dbReference type="AlphaFoldDB" id="A0A1M5PQF3"/>
<organism evidence="7 8">
    <name type="scientific">Bradyrhizobium erythrophlei</name>
    <dbReference type="NCBI Taxonomy" id="1437360"/>
    <lineage>
        <taxon>Bacteria</taxon>
        <taxon>Pseudomonadati</taxon>
        <taxon>Pseudomonadota</taxon>
        <taxon>Alphaproteobacteria</taxon>
        <taxon>Hyphomicrobiales</taxon>
        <taxon>Nitrobacteraceae</taxon>
        <taxon>Bradyrhizobium</taxon>
    </lineage>
</organism>
<sequence length="311" mass="34843">MLDFNELAMFVQVVRAGSFTEAARRLHMPTATLSRRIDQLEGQVGARLLHRSTRKLAPSSEGQALFERCASALDQLFEIERHNAGRQAPSGSIRVTAMAALFEFLRMEWLVEFHMRYPDISIDFLLDDTPTDLIAERIDLALRSGIETGSGFRVRRLAPNAMILAASPAYLERRPAPRTLRALAEHDCLTISNRHGRNTWRLHGPRGRQEVSVNSRFAFNDMRVLMQACKAGLGIALLPQLMTEQTIAQGELVRVLPNYQRASNDLGLQLVYTSRLPVPPAVEVFAEFLKAKLSEEWPSTRAGRPSACPPD</sequence>
<dbReference type="GO" id="GO:0006351">
    <property type="term" value="P:DNA-templated transcription"/>
    <property type="evidence" value="ECO:0007669"/>
    <property type="project" value="TreeGrafter"/>
</dbReference>
<evidence type="ECO:0000256" key="3">
    <source>
        <dbReference type="ARBA" id="ARBA00023015"/>
    </source>
</evidence>
<accession>A0A1M5PQF3</accession>
<keyword evidence="5" id="KW-0804">Transcription</keyword>